<keyword evidence="2" id="KW-1185">Reference proteome</keyword>
<dbReference type="STRING" id="768679.TTX_1218"/>
<dbReference type="AlphaFoldDB" id="G4RJW1"/>
<dbReference type="Proteomes" id="UP000002654">
    <property type="component" value="Chromosome"/>
</dbReference>
<organism evidence="1 2">
    <name type="scientific">Thermoproteus tenax (strain ATCC 35583 / DSM 2078 / JCM 9277 / NBRC 100435 / Kra 1)</name>
    <dbReference type="NCBI Taxonomy" id="768679"/>
    <lineage>
        <taxon>Archaea</taxon>
        <taxon>Thermoproteota</taxon>
        <taxon>Thermoprotei</taxon>
        <taxon>Thermoproteales</taxon>
        <taxon>Thermoproteaceae</taxon>
        <taxon>Thermoproteus</taxon>
    </lineage>
</organism>
<dbReference type="eggNOG" id="arCOG01156">
    <property type="taxonomic scope" value="Archaea"/>
</dbReference>
<dbReference type="PaxDb" id="768679-TTX_1218"/>
<dbReference type="HOGENOM" id="CLU_2327403_0_0_2"/>
<dbReference type="KEGG" id="ttn:TTX_1218"/>
<dbReference type="PATRIC" id="fig|768679.9.peg.1226"/>
<accession>G4RJW1</accession>
<proteinExistence type="predicted"/>
<dbReference type="EMBL" id="FN869859">
    <property type="protein sequence ID" value="CCC81856.1"/>
    <property type="molecule type" value="Genomic_DNA"/>
</dbReference>
<reference evidence="1 2" key="1">
    <citation type="journal article" date="2011" name="PLoS ONE">
        <title>The complete genome sequence of Thermoproteus tenax: a physiologically versatile member of the Crenarchaeota.</title>
        <authorList>
            <person name="Siebers B."/>
            <person name="Zaparty M."/>
            <person name="Raddatz G."/>
            <person name="Tjaden B."/>
            <person name="Albers S.V."/>
            <person name="Bell S.D."/>
            <person name="Blombach F."/>
            <person name="Kletzin A."/>
            <person name="Kyrpides N."/>
            <person name="Lanz C."/>
            <person name="Plagens A."/>
            <person name="Rampp M."/>
            <person name="Rosinus A."/>
            <person name="von Jan M."/>
            <person name="Makarova K.S."/>
            <person name="Klenk H.P."/>
            <person name="Schuster S.C."/>
            <person name="Hensel R."/>
        </authorList>
    </citation>
    <scope>NUCLEOTIDE SEQUENCE [LARGE SCALE GENOMIC DNA]</scope>
    <source>
        <strain evidence="2">ATCC 35583 / DSM 2078 / JCM 9277 / NBRC 100435 / Kra 1</strain>
    </source>
</reference>
<evidence type="ECO:0000313" key="1">
    <source>
        <dbReference type="EMBL" id="CCC81856.1"/>
    </source>
</evidence>
<name>G4RJW1_THETK</name>
<sequence>MLWMPGAPRRNFRKVGVYRRVSLGSVVGLGCWELWGRPGWVWSWGGLGRRVVFVSDLHIHGVSRLELPEYDVLSYGPLYIFLVRFKRFLRAERFLAAT</sequence>
<gene>
    <name evidence="1" type="ordered locus">TTX_1218</name>
</gene>
<protein>
    <submittedName>
        <fullName evidence="1">Calcineurin-like phosphohydrolase</fullName>
    </submittedName>
</protein>
<evidence type="ECO:0000313" key="2">
    <source>
        <dbReference type="Proteomes" id="UP000002654"/>
    </source>
</evidence>